<keyword evidence="10" id="KW-1185">Reference proteome</keyword>
<dbReference type="PROSITE" id="PS01000">
    <property type="entry name" value="SDH_CYT_1"/>
    <property type="match status" value="1"/>
</dbReference>
<evidence type="ECO:0000256" key="5">
    <source>
        <dbReference type="ARBA" id="ARBA00022989"/>
    </source>
</evidence>
<sequence>MLATRSILKTVAQNPVVFRNALATSPALGVRHFNASHKAQEQCAAAESELLRQQRKLRPVSPHLQIYQPQITWYLSGLHRITGAALGGAFYLGALAYVAAPALGVTIDTASIISAATAAPFALKFAAKTAVAFPFVFHSLNGIRHLVWDTTKMIDIKSVYTTGYAVMGATAIGTLYLAAM</sequence>
<dbReference type="InterPro" id="IPR014314">
    <property type="entry name" value="Succ_DH_cytb556"/>
</dbReference>
<keyword evidence="4" id="KW-0479">Metal-binding</keyword>
<keyword evidence="6" id="KW-0408">Iron</keyword>
<dbReference type="NCBIfam" id="TIGR02970">
    <property type="entry name" value="succ_dehyd_cytB"/>
    <property type="match status" value="1"/>
</dbReference>
<dbReference type="GO" id="GO:0016020">
    <property type="term" value="C:membrane"/>
    <property type="evidence" value="ECO:0007669"/>
    <property type="project" value="UniProtKB-SubCell"/>
</dbReference>
<feature type="transmembrane region" description="Helical" evidence="8">
    <location>
        <begin position="112"/>
        <end position="137"/>
    </location>
</feature>
<feature type="transmembrane region" description="Helical" evidence="8">
    <location>
        <begin position="81"/>
        <end position="100"/>
    </location>
</feature>
<protein>
    <submittedName>
        <fullName evidence="9">Uncharacterized protein</fullName>
    </submittedName>
</protein>
<comment type="subcellular location">
    <subcellularLocation>
        <location evidence="1">Membrane</location>
        <topology evidence="1">Multi-pass membrane protein</topology>
    </subcellularLocation>
</comment>
<dbReference type="OrthoDB" id="588261at2759"/>
<organism evidence="9 10">
    <name type="scientific">Parasitella parasitica</name>
    <dbReference type="NCBI Taxonomy" id="35722"/>
    <lineage>
        <taxon>Eukaryota</taxon>
        <taxon>Fungi</taxon>
        <taxon>Fungi incertae sedis</taxon>
        <taxon>Mucoromycota</taxon>
        <taxon>Mucoromycotina</taxon>
        <taxon>Mucoromycetes</taxon>
        <taxon>Mucorales</taxon>
        <taxon>Mucorineae</taxon>
        <taxon>Mucoraceae</taxon>
        <taxon>Parasitella</taxon>
    </lineage>
</organism>
<dbReference type="PANTHER" id="PTHR10978">
    <property type="entry name" value="SUCCINATE DEHYDROGENASE CYTOCHROME B560 SUBUNIT"/>
    <property type="match status" value="1"/>
</dbReference>
<dbReference type="CDD" id="cd03499">
    <property type="entry name" value="SQR_TypeC_SdhC"/>
    <property type="match status" value="1"/>
</dbReference>
<gene>
    <name evidence="9" type="primary">PARPA_06416.1 scaffold 22511</name>
</gene>
<accession>A0A0B7N515</accession>
<keyword evidence="3 8" id="KW-0812">Transmembrane</keyword>
<evidence type="ECO:0000313" key="9">
    <source>
        <dbReference type="EMBL" id="CEP12452.1"/>
    </source>
</evidence>
<dbReference type="STRING" id="35722.A0A0B7N515"/>
<dbReference type="GO" id="GO:0005739">
    <property type="term" value="C:mitochondrion"/>
    <property type="evidence" value="ECO:0007669"/>
    <property type="project" value="GOC"/>
</dbReference>
<evidence type="ECO:0000313" key="10">
    <source>
        <dbReference type="Proteomes" id="UP000054107"/>
    </source>
</evidence>
<name>A0A0B7N515_9FUNG</name>
<dbReference type="Pfam" id="PF01127">
    <property type="entry name" value="Sdh_cyt"/>
    <property type="match status" value="1"/>
</dbReference>
<dbReference type="GO" id="GO:0006099">
    <property type="term" value="P:tricarboxylic acid cycle"/>
    <property type="evidence" value="ECO:0007669"/>
    <property type="project" value="InterPro"/>
</dbReference>
<dbReference type="PANTHER" id="PTHR10978:SF5">
    <property type="entry name" value="SUCCINATE DEHYDROGENASE CYTOCHROME B560 SUBUNIT, MITOCHONDRIAL"/>
    <property type="match status" value="1"/>
</dbReference>
<evidence type="ECO:0000256" key="6">
    <source>
        <dbReference type="ARBA" id="ARBA00023004"/>
    </source>
</evidence>
<keyword evidence="2" id="KW-0349">Heme</keyword>
<evidence type="ECO:0000256" key="1">
    <source>
        <dbReference type="ARBA" id="ARBA00004141"/>
    </source>
</evidence>
<keyword evidence="7 8" id="KW-0472">Membrane</keyword>
<evidence type="ECO:0000256" key="8">
    <source>
        <dbReference type="SAM" id="Phobius"/>
    </source>
</evidence>
<dbReference type="GO" id="GO:0009055">
    <property type="term" value="F:electron transfer activity"/>
    <property type="evidence" value="ECO:0007669"/>
    <property type="project" value="InterPro"/>
</dbReference>
<dbReference type="Proteomes" id="UP000054107">
    <property type="component" value="Unassembled WGS sequence"/>
</dbReference>
<dbReference type="Gene3D" id="1.20.1300.10">
    <property type="entry name" value="Fumarate reductase/succinate dehydrogenase, transmembrane subunit"/>
    <property type="match status" value="1"/>
</dbReference>
<proteinExistence type="predicted"/>
<dbReference type="InterPro" id="IPR018495">
    <property type="entry name" value="Succ_DH_cyt_bsu_CS"/>
</dbReference>
<dbReference type="InterPro" id="IPR034804">
    <property type="entry name" value="SQR/QFR_C/D"/>
</dbReference>
<reference evidence="9 10" key="1">
    <citation type="submission" date="2014-09" db="EMBL/GenBank/DDBJ databases">
        <authorList>
            <person name="Ellenberger Sabrina"/>
        </authorList>
    </citation>
    <scope>NUCLEOTIDE SEQUENCE [LARGE SCALE GENOMIC DNA]</scope>
    <source>
        <strain evidence="9 10">CBS 412.66</strain>
    </source>
</reference>
<dbReference type="AlphaFoldDB" id="A0A0B7N515"/>
<evidence type="ECO:0000256" key="4">
    <source>
        <dbReference type="ARBA" id="ARBA00022723"/>
    </source>
</evidence>
<dbReference type="GO" id="GO:0046872">
    <property type="term" value="F:metal ion binding"/>
    <property type="evidence" value="ECO:0007669"/>
    <property type="project" value="UniProtKB-KW"/>
</dbReference>
<evidence type="ECO:0000256" key="7">
    <source>
        <dbReference type="ARBA" id="ARBA00023136"/>
    </source>
</evidence>
<dbReference type="InterPro" id="IPR000701">
    <property type="entry name" value="SuccDH_FuR_B_TM-su"/>
</dbReference>
<evidence type="ECO:0000256" key="3">
    <source>
        <dbReference type="ARBA" id="ARBA00022692"/>
    </source>
</evidence>
<dbReference type="GO" id="GO:0006121">
    <property type="term" value="P:mitochondrial electron transport, succinate to ubiquinone"/>
    <property type="evidence" value="ECO:0007669"/>
    <property type="project" value="TreeGrafter"/>
</dbReference>
<feature type="transmembrane region" description="Helical" evidence="8">
    <location>
        <begin position="158"/>
        <end position="179"/>
    </location>
</feature>
<evidence type="ECO:0000256" key="2">
    <source>
        <dbReference type="ARBA" id="ARBA00022617"/>
    </source>
</evidence>
<keyword evidence="5 8" id="KW-1133">Transmembrane helix</keyword>
<dbReference type="SUPFAM" id="SSF81343">
    <property type="entry name" value="Fumarate reductase respiratory complex transmembrane subunits"/>
    <property type="match status" value="1"/>
</dbReference>
<dbReference type="EMBL" id="LN727963">
    <property type="protein sequence ID" value="CEP12452.1"/>
    <property type="molecule type" value="Genomic_DNA"/>
</dbReference>